<protein>
    <submittedName>
        <fullName evidence="1">Uncharacterized protein</fullName>
    </submittedName>
</protein>
<evidence type="ECO:0000313" key="2">
    <source>
        <dbReference type="Proteomes" id="UP000295626"/>
    </source>
</evidence>
<sequence length="72" mass="7521">MTVYDGLLAVRPSVAVARTLQVTAEARSRPTVARADEPSTVMAWLDGAPPAGVQRTCASSNAALPVARTTRL</sequence>
<name>A0ABY2DI51_9ACTN</name>
<gene>
    <name evidence="1" type="ORF">E1091_08935</name>
</gene>
<keyword evidence="2" id="KW-1185">Reference proteome</keyword>
<proteinExistence type="predicted"/>
<accession>A0ABY2DI51</accession>
<evidence type="ECO:0000313" key="1">
    <source>
        <dbReference type="EMBL" id="TDB96867.1"/>
    </source>
</evidence>
<comment type="caution">
    <text evidence="1">The sequence shown here is derived from an EMBL/GenBank/DDBJ whole genome shotgun (WGS) entry which is preliminary data.</text>
</comment>
<dbReference type="EMBL" id="SMKE01000252">
    <property type="protein sequence ID" value="TDB96867.1"/>
    <property type="molecule type" value="Genomic_DNA"/>
</dbReference>
<dbReference type="Proteomes" id="UP000295626">
    <property type="component" value="Unassembled WGS sequence"/>
</dbReference>
<reference evidence="1 2" key="1">
    <citation type="submission" date="2019-02" db="EMBL/GenBank/DDBJ databases">
        <title>Draft genome sequences of novel Actinobacteria.</title>
        <authorList>
            <person name="Sahin N."/>
            <person name="Ay H."/>
            <person name="Saygin H."/>
        </authorList>
    </citation>
    <scope>NUCLEOTIDE SEQUENCE [LARGE SCALE GENOMIC DNA]</scope>
    <source>
        <strain evidence="1 2">JCM 30529</strain>
    </source>
</reference>
<organism evidence="1 2">
    <name type="scientific">Micromonospora fluostatini</name>
    <dbReference type="NCBI Taxonomy" id="1629071"/>
    <lineage>
        <taxon>Bacteria</taxon>
        <taxon>Bacillati</taxon>
        <taxon>Actinomycetota</taxon>
        <taxon>Actinomycetes</taxon>
        <taxon>Micromonosporales</taxon>
        <taxon>Micromonosporaceae</taxon>
        <taxon>Micromonospora</taxon>
    </lineage>
</organism>